<evidence type="ECO:0000256" key="6">
    <source>
        <dbReference type="ARBA" id="ARBA00023015"/>
    </source>
</evidence>
<evidence type="ECO:0000256" key="9">
    <source>
        <dbReference type="ARBA" id="ARBA00037948"/>
    </source>
</evidence>
<dbReference type="PROSITE" id="PS50157">
    <property type="entry name" value="ZINC_FINGER_C2H2_2"/>
    <property type="match status" value="9"/>
</dbReference>
<feature type="domain" description="C2H2-type" evidence="12">
    <location>
        <begin position="512"/>
        <end position="540"/>
    </location>
</feature>
<feature type="domain" description="C2H2-type" evidence="12">
    <location>
        <begin position="455"/>
        <end position="483"/>
    </location>
</feature>
<feature type="domain" description="C2H2-type" evidence="12">
    <location>
        <begin position="425"/>
        <end position="453"/>
    </location>
</feature>
<keyword evidence="2" id="KW-0479">Metal-binding</keyword>
<keyword evidence="7" id="KW-0804">Transcription</keyword>
<feature type="domain" description="C2H2-type" evidence="12">
    <location>
        <begin position="305"/>
        <end position="333"/>
    </location>
</feature>
<evidence type="ECO:0000256" key="3">
    <source>
        <dbReference type="ARBA" id="ARBA00022737"/>
    </source>
</evidence>
<dbReference type="SMART" id="SM00868">
    <property type="entry name" value="zf-AD"/>
    <property type="match status" value="1"/>
</dbReference>
<accession>W8C777</accession>
<keyword evidence="3" id="KW-0677">Repeat</keyword>
<dbReference type="PROSITE" id="PS00028">
    <property type="entry name" value="ZINC_FINGER_C2H2_1"/>
    <property type="match status" value="6"/>
</dbReference>
<comment type="similarity">
    <text evidence="1">Belongs to the krueppel C2H2-type zinc-finger protein family.</text>
</comment>
<evidence type="ECO:0000256" key="4">
    <source>
        <dbReference type="ARBA" id="ARBA00022771"/>
    </source>
</evidence>
<feature type="domain" description="C2H2-type" evidence="12">
    <location>
        <begin position="484"/>
        <end position="511"/>
    </location>
</feature>
<dbReference type="SUPFAM" id="SSF57667">
    <property type="entry name" value="beta-beta-alpha zinc fingers"/>
    <property type="match status" value="4"/>
</dbReference>
<protein>
    <submittedName>
        <fullName evidence="13">Transcription factor grauzone</fullName>
    </submittedName>
</protein>
<dbReference type="GO" id="GO:0000981">
    <property type="term" value="F:DNA-binding transcription factor activity, RNA polymerase II-specific"/>
    <property type="evidence" value="ECO:0007669"/>
    <property type="project" value="TreeGrafter"/>
</dbReference>
<dbReference type="FunFam" id="3.30.160.60:FF:000761">
    <property type="entry name" value="Zinc finger protein 449"/>
    <property type="match status" value="1"/>
</dbReference>
<gene>
    <name evidence="13" type="primary">GRAU</name>
</gene>
<dbReference type="Gene3D" id="3.30.160.60">
    <property type="entry name" value="Classic Zinc Finger"/>
    <property type="match status" value="6"/>
</dbReference>
<feature type="domain" description="C2H2-type" evidence="12">
    <location>
        <begin position="395"/>
        <end position="422"/>
    </location>
</feature>
<dbReference type="GO" id="GO:0005634">
    <property type="term" value="C:nucleus"/>
    <property type="evidence" value="ECO:0007669"/>
    <property type="project" value="InterPro"/>
</dbReference>
<proteinExistence type="evidence at transcript level"/>
<evidence type="ECO:0000256" key="7">
    <source>
        <dbReference type="ARBA" id="ARBA00023163"/>
    </source>
</evidence>
<evidence type="ECO:0000256" key="5">
    <source>
        <dbReference type="ARBA" id="ARBA00022833"/>
    </source>
</evidence>
<dbReference type="OrthoDB" id="8117402at2759"/>
<reference evidence="13" key="2">
    <citation type="journal article" date="2014" name="BMC Genomics">
        <title>A genomic perspective to assessing quality of mass-reared SIT flies used in Mediterranean fruit fly (Ceratitis capitata) eradication in California.</title>
        <authorList>
            <person name="Calla B."/>
            <person name="Hall B."/>
            <person name="Hou S."/>
            <person name="Geib S.M."/>
        </authorList>
    </citation>
    <scope>NUCLEOTIDE SEQUENCE</scope>
</reference>
<evidence type="ECO:0000256" key="2">
    <source>
        <dbReference type="ARBA" id="ARBA00022723"/>
    </source>
</evidence>
<evidence type="ECO:0000256" key="11">
    <source>
        <dbReference type="SAM" id="MobiDB-lite"/>
    </source>
</evidence>
<organism evidence="13">
    <name type="scientific">Ceratitis capitata</name>
    <name type="common">Mediterranean fruit fly</name>
    <name type="synonym">Tephritis capitata</name>
    <dbReference type="NCBI Taxonomy" id="7213"/>
    <lineage>
        <taxon>Eukaryota</taxon>
        <taxon>Metazoa</taxon>
        <taxon>Ecdysozoa</taxon>
        <taxon>Arthropoda</taxon>
        <taxon>Hexapoda</taxon>
        <taxon>Insecta</taxon>
        <taxon>Pterygota</taxon>
        <taxon>Neoptera</taxon>
        <taxon>Endopterygota</taxon>
        <taxon>Diptera</taxon>
        <taxon>Brachycera</taxon>
        <taxon>Muscomorpha</taxon>
        <taxon>Tephritoidea</taxon>
        <taxon>Tephritidae</taxon>
        <taxon>Ceratitis</taxon>
        <taxon>Ceratitis</taxon>
    </lineage>
</organism>
<dbReference type="InterPro" id="IPR036236">
    <property type="entry name" value="Znf_C2H2_sf"/>
</dbReference>
<comment type="similarity">
    <text evidence="9">Belongs to the snail C2H2-type zinc-finger protein family.</text>
</comment>
<dbReference type="PANTHER" id="PTHR24388">
    <property type="entry name" value="ZINC FINGER PROTEIN"/>
    <property type="match status" value="1"/>
</dbReference>
<dbReference type="InterPro" id="IPR050527">
    <property type="entry name" value="Snail/Krueppel_Znf"/>
</dbReference>
<evidence type="ECO:0000256" key="10">
    <source>
        <dbReference type="PROSITE-ProRule" id="PRU00042"/>
    </source>
</evidence>
<feature type="domain" description="C2H2-type" evidence="12">
    <location>
        <begin position="366"/>
        <end position="394"/>
    </location>
</feature>
<dbReference type="GO" id="GO:0000978">
    <property type="term" value="F:RNA polymerase II cis-regulatory region sequence-specific DNA binding"/>
    <property type="evidence" value="ECO:0007669"/>
    <property type="project" value="TreeGrafter"/>
</dbReference>
<dbReference type="GO" id="GO:0008270">
    <property type="term" value="F:zinc ion binding"/>
    <property type="evidence" value="ECO:0007669"/>
    <property type="project" value="UniProtKB-KW"/>
</dbReference>
<dbReference type="EMBL" id="GAMC01003794">
    <property type="protein sequence ID" value="JAC02762.1"/>
    <property type="molecule type" value="mRNA"/>
</dbReference>
<name>W8C777_CERCA</name>
<dbReference type="Pfam" id="PF00096">
    <property type="entry name" value="zf-C2H2"/>
    <property type="match status" value="4"/>
</dbReference>
<dbReference type="PANTHER" id="PTHR24388:SF53">
    <property type="entry name" value="CHORION TRANSCRIPTION FACTOR CF2-RELATED"/>
    <property type="match status" value="1"/>
</dbReference>
<dbReference type="GeneID" id="101462940"/>
<feature type="domain" description="C2H2-type" evidence="12">
    <location>
        <begin position="249"/>
        <end position="277"/>
    </location>
</feature>
<keyword evidence="8" id="KW-0539">Nucleus</keyword>
<feature type="domain" description="C2H2-type" evidence="12">
    <location>
        <begin position="337"/>
        <end position="364"/>
    </location>
</feature>
<evidence type="ECO:0000256" key="8">
    <source>
        <dbReference type="ARBA" id="ARBA00023242"/>
    </source>
</evidence>
<keyword evidence="4 10" id="KW-0863">Zinc-finger</keyword>
<dbReference type="Gene3D" id="3.40.1800.20">
    <property type="match status" value="1"/>
</dbReference>
<feature type="compositionally biased region" description="Basic and acidic residues" evidence="11">
    <location>
        <begin position="155"/>
        <end position="167"/>
    </location>
</feature>
<dbReference type="Pfam" id="PF13912">
    <property type="entry name" value="zf-C2H2_6"/>
    <property type="match status" value="2"/>
</dbReference>
<keyword evidence="6" id="KW-0805">Transcription regulation</keyword>
<dbReference type="InterPro" id="IPR012934">
    <property type="entry name" value="Znf_AD"/>
</dbReference>
<keyword evidence="5" id="KW-0862">Zinc</keyword>
<sequence length="564" mass="65501">MLCRLCIGDCDQNSVELMDSGGQNTSVYSVVAKYFEKEINNMDHIKAEFEAEPCEGPPKLISRLICANCWRHIDDFHRWQKELVTLQEERLKPYQREMVESVKLELEIDVNNLPMYEESFADDTCDNEDYFNEYTEDPVAVCGITNADRPNELLPVKEMKSDDKLSEDSNNDDMPLLNRKNLAKKKSINVIKRPGRPKKLKKSVQKTSDVETDLDLNVDDANNTEKAKEKSLKTKEFDAFIAKHFKEQLPCELCGHLSADFTELRVHFREMHNNNKGYVLCCKHKYSQRFHFVEHLQVHLNPTKFQCSECGKCSANARSLVAHMKSMHEPKSLERRFECEICHKKFAKLPILKTHMETHAEGNPDHVCKECGKGFVLESRLNIHIRNVHSTAYQSVCDQCGKSFRGRYALKYHLLEHEGGGKQLWPCDQCDAKLHSKFSLKRHKRITHNESSTVYVCGECGKVALSEDALKSHKRYVHQRERTHQCTVCGKAFKASKVLKEHMTTHTGEDLYQCPHCPRTFKVNANMHHHRKRKHPKEWEENRRHRSMSFKRVDLSTISNEVVL</sequence>
<evidence type="ECO:0000259" key="12">
    <source>
        <dbReference type="PROSITE" id="PS50157"/>
    </source>
</evidence>
<dbReference type="KEGG" id="ccat:101462940"/>
<evidence type="ECO:0000256" key="1">
    <source>
        <dbReference type="ARBA" id="ARBA00006991"/>
    </source>
</evidence>
<dbReference type="InterPro" id="IPR013087">
    <property type="entry name" value="Znf_C2H2_type"/>
</dbReference>
<dbReference type="SMART" id="SM00355">
    <property type="entry name" value="ZnF_C2H2"/>
    <property type="match status" value="9"/>
</dbReference>
<evidence type="ECO:0000313" key="13">
    <source>
        <dbReference type="EMBL" id="JAC02762.1"/>
    </source>
</evidence>
<dbReference type="AlphaFoldDB" id="W8C777"/>
<reference evidence="13" key="1">
    <citation type="submission" date="2013-07" db="EMBL/GenBank/DDBJ databases">
        <authorList>
            <person name="Geib S."/>
        </authorList>
    </citation>
    <scope>NUCLEOTIDE SEQUENCE</scope>
</reference>
<feature type="region of interest" description="Disordered" evidence="11">
    <location>
        <begin position="155"/>
        <end position="175"/>
    </location>
</feature>